<dbReference type="InterPro" id="IPR012744">
    <property type="entry name" value="Nitri_red_NirB"/>
</dbReference>
<keyword evidence="12" id="KW-0560">Oxidoreductase</keyword>
<dbReference type="PANTHER" id="PTHR43809">
    <property type="entry name" value="NITRITE REDUCTASE (NADH) LARGE SUBUNIT"/>
    <property type="match status" value="1"/>
</dbReference>
<evidence type="ECO:0000256" key="11">
    <source>
        <dbReference type="ARBA" id="ARBA00022827"/>
    </source>
</evidence>
<dbReference type="InterPro" id="IPR016156">
    <property type="entry name" value="FAD/NAD-linked_Rdtase_dimer_sf"/>
</dbReference>
<evidence type="ECO:0000256" key="15">
    <source>
        <dbReference type="ARBA" id="ARBA00023063"/>
    </source>
</evidence>
<dbReference type="Proteomes" id="UP000298482">
    <property type="component" value="Unassembled WGS sequence"/>
</dbReference>
<keyword evidence="14" id="KW-0411">Iron-sulfur</keyword>
<evidence type="ECO:0000313" key="23">
    <source>
        <dbReference type="EMBL" id="TGA75499.1"/>
    </source>
</evidence>
<evidence type="ECO:0000259" key="20">
    <source>
        <dbReference type="Pfam" id="PF04324"/>
    </source>
</evidence>
<dbReference type="PROSITE" id="PS00365">
    <property type="entry name" value="NIR_SIR"/>
    <property type="match status" value="1"/>
</dbReference>
<keyword evidence="15 17" id="KW-0534">Nitrate assimilation</keyword>
<keyword evidence="8 17" id="KW-0285">Flavoprotein</keyword>
<dbReference type="Gene3D" id="1.10.10.1100">
    <property type="entry name" value="BFD-like [2Fe-2S]-binding domain"/>
    <property type="match status" value="1"/>
</dbReference>
<dbReference type="EMBL" id="SRJF01000012">
    <property type="protein sequence ID" value="TGA75499.1"/>
    <property type="molecule type" value="Genomic_DNA"/>
</dbReference>
<dbReference type="Gene3D" id="3.50.50.60">
    <property type="entry name" value="FAD/NAD(P)-binding domain"/>
    <property type="match status" value="2"/>
</dbReference>
<keyword evidence="6" id="KW-0004">4Fe-4S</keyword>
<name>A0ABY2KD04_9STAP</name>
<evidence type="ECO:0000256" key="12">
    <source>
        <dbReference type="ARBA" id="ARBA00023002"/>
    </source>
</evidence>
<evidence type="ECO:0000256" key="14">
    <source>
        <dbReference type="ARBA" id="ARBA00023014"/>
    </source>
</evidence>
<dbReference type="Gene3D" id="3.30.413.10">
    <property type="entry name" value="Sulfite Reductase Hemoprotein, domain 1"/>
    <property type="match status" value="1"/>
</dbReference>
<dbReference type="InterPro" id="IPR036188">
    <property type="entry name" value="FAD/NAD-bd_sf"/>
</dbReference>
<evidence type="ECO:0000259" key="22">
    <source>
        <dbReference type="Pfam" id="PF18267"/>
    </source>
</evidence>
<dbReference type="InterPro" id="IPR041575">
    <property type="entry name" value="Rubredoxin_C"/>
</dbReference>
<evidence type="ECO:0000256" key="3">
    <source>
        <dbReference type="ARBA" id="ARBA00001974"/>
    </source>
</evidence>
<dbReference type="InterPro" id="IPR052034">
    <property type="entry name" value="NasD-like"/>
</dbReference>
<evidence type="ECO:0000256" key="5">
    <source>
        <dbReference type="ARBA" id="ARBA00010429"/>
    </source>
</evidence>
<dbReference type="InterPro" id="IPR045854">
    <property type="entry name" value="NO2/SO3_Rdtase_4Fe4S_sf"/>
</dbReference>
<dbReference type="InterPro" id="IPR041854">
    <property type="entry name" value="BFD-like_2Fe2S-bd_dom_sf"/>
</dbReference>
<comment type="similarity">
    <text evidence="5">Belongs to the nitrite and sulfite reductase 4Fe-4S domain family.</text>
</comment>
<evidence type="ECO:0000259" key="18">
    <source>
        <dbReference type="Pfam" id="PF01077"/>
    </source>
</evidence>
<dbReference type="RefSeq" id="WP_103328513.1">
    <property type="nucleotide sequence ID" value="NZ_PPRD01000011.1"/>
</dbReference>
<comment type="caution">
    <text evidence="23">The sequence shown here is derived from an EMBL/GenBank/DDBJ whole genome shotgun (WGS) entry which is preliminary data.</text>
</comment>
<keyword evidence="7" id="KW-0349">Heme</keyword>
<dbReference type="Pfam" id="PF03460">
    <property type="entry name" value="NIR_SIR_ferr"/>
    <property type="match status" value="1"/>
</dbReference>
<dbReference type="InterPro" id="IPR017121">
    <property type="entry name" value="Nitrite_Rdtase_lsu"/>
</dbReference>
<dbReference type="InterPro" id="IPR005117">
    <property type="entry name" value="NiRdtase/SiRdtase_haem-b_fer"/>
</dbReference>
<evidence type="ECO:0000256" key="7">
    <source>
        <dbReference type="ARBA" id="ARBA00022617"/>
    </source>
</evidence>
<feature type="domain" description="FAD/NAD(P)-binding" evidence="21">
    <location>
        <begin position="5"/>
        <end position="280"/>
    </location>
</feature>
<dbReference type="PIRSF" id="PIRSF037149">
    <property type="entry name" value="NirB"/>
    <property type="match status" value="1"/>
</dbReference>
<dbReference type="CDD" id="cd19944">
    <property type="entry name" value="NirB_Fer2_BFD-like_2"/>
    <property type="match status" value="1"/>
</dbReference>
<comment type="cofactor">
    <cofactor evidence="1">
        <name>siroheme</name>
        <dbReference type="ChEBI" id="CHEBI:60052"/>
    </cofactor>
</comment>
<gene>
    <name evidence="23" type="ORF">E2556_09285</name>
</gene>
<dbReference type="InterPro" id="IPR007419">
    <property type="entry name" value="BFD-like_2Fe2S-bd_dom"/>
</dbReference>
<evidence type="ECO:0000256" key="1">
    <source>
        <dbReference type="ARBA" id="ARBA00001929"/>
    </source>
</evidence>
<dbReference type="Pfam" id="PF01077">
    <property type="entry name" value="NIR_SIR"/>
    <property type="match status" value="1"/>
</dbReference>
<keyword evidence="9" id="KW-0001">2Fe-2S</keyword>
<evidence type="ECO:0000256" key="10">
    <source>
        <dbReference type="ARBA" id="ARBA00022723"/>
    </source>
</evidence>
<comment type="cofactor">
    <cofactor evidence="16">
        <name>[2Fe-2S] cluster</name>
        <dbReference type="ChEBI" id="CHEBI:190135"/>
    </cofactor>
</comment>
<keyword evidence="24" id="KW-1185">Reference proteome</keyword>
<dbReference type="CDD" id="cd19943">
    <property type="entry name" value="NirB_Fer2_BFD-like_1"/>
    <property type="match status" value="1"/>
</dbReference>
<evidence type="ECO:0000256" key="13">
    <source>
        <dbReference type="ARBA" id="ARBA00023004"/>
    </source>
</evidence>
<evidence type="ECO:0000256" key="9">
    <source>
        <dbReference type="ARBA" id="ARBA00022714"/>
    </source>
</evidence>
<protein>
    <submittedName>
        <fullName evidence="23">NAD(P)/FAD-dependent oxidoreductase</fullName>
    </submittedName>
</protein>
<evidence type="ECO:0000256" key="8">
    <source>
        <dbReference type="ARBA" id="ARBA00022630"/>
    </source>
</evidence>
<evidence type="ECO:0000256" key="4">
    <source>
        <dbReference type="ARBA" id="ARBA00005096"/>
    </source>
</evidence>
<feature type="domain" description="BFD-like [2Fe-2S]-binding" evidence="20">
    <location>
        <begin position="416"/>
        <end position="464"/>
    </location>
</feature>
<evidence type="ECO:0000259" key="21">
    <source>
        <dbReference type="Pfam" id="PF07992"/>
    </source>
</evidence>
<evidence type="ECO:0000256" key="16">
    <source>
        <dbReference type="ARBA" id="ARBA00034078"/>
    </source>
</evidence>
<keyword evidence="10" id="KW-0479">Metal-binding</keyword>
<proteinExistence type="inferred from homology"/>
<feature type="domain" description="Nitrite/Sulfite reductase ferredoxin-like" evidence="19">
    <location>
        <begin position="554"/>
        <end position="616"/>
    </location>
</feature>
<dbReference type="PRINTS" id="PR00368">
    <property type="entry name" value="FADPNR"/>
</dbReference>
<dbReference type="Pfam" id="PF04324">
    <property type="entry name" value="Fer2_BFD"/>
    <property type="match status" value="2"/>
</dbReference>
<reference evidence="23 24" key="1">
    <citation type="submission" date="2019-04" db="EMBL/GenBank/DDBJ databases">
        <title>Genomic characterization of Staphylococcus petrasii strains.</title>
        <authorList>
            <person name="Vrbovska V."/>
            <person name="Kovarovic V."/>
            <person name="Maslanova I."/>
            <person name="Indrakova A."/>
            <person name="Petras P."/>
            <person name="Sedo O."/>
            <person name="Svec P."/>
            <person name="Fisarova L."/>
            <person name="Sedlacek I."/>
            <person name="Doskar J."/>
            <person name="Pantucek R."/>
        </authorList>
    </citation>
    <scope>NUCLEOTIDE SEQUENCE [LARGE SCALE GENOMIC DNA]</scope>
    <source>
        <strain evidence="23 24">CCM 8421</strain>
    </source>
</reference>
<accession>A0ABY2KD04</accession>
<feature type="domain" description="NADH-rubredoxin oxidoreductase C-terminal" evidence="22">
    <location>
        <begin position="318"/>
        <end position="384"/>
    </location>
</feature>
<sequence>MTKQKLVMIGNGMAGLRTIEEILERSDSMFDITIIGKEPYPNYNRIMLSNILQKKMTVEETIMNPYEWYEENNIRLIVDDPVETVDRTNQTVMTSKGVEVQYDICIFATGSSAFVLPIPGSNLPSVIGWRTIEDTERMIEIAKTKKRAVVIGGGLLGLECARGLMDQGMDVTVLHLAEWLMEMQLDRKAGEMLKADLERQGMNIELQANSKEIIGDKDVEAIKLADGRVIETDLVVMAVGIRPFTSVAKSAGLEVNRGIVVNDYLQTSDPNVYAVGECAEHAGKVYGLVAPLYEQGKVLADFLTGKETDGYQGSTTFTSLKVSGCDLYSAGQIVENEDVHGIEIFNSVDNIYKKVYLSNGQVVGAVLYGDTDDGSRFYNMMKKNESLEDYTLVSLLHKGGEEASTSIADMADDETICGCNGVDKGTIVNAITTKGLTSVDEVTKATKAGNSCGKCKGQIGELLQCTLGDDFVAAKPTGICACTDLTRDQIVTQIRAKGLKTSKEVRHVLDFKDKNGCPKCRPAINYYLNMVYPHDHQDERESRFANERYHANIQNDGTFSVIPQMRGGVTDADQLIRLGEVAKKYNVPLVKVTGSQRVGLYGLKKEELPKVWADLGMRSASAYGKKTRSVKSCVGKEFCRFGTQYTTRLGIRLEKTFEYIDTPHKFKMGVSGCPRSCVESGVKDFGVISVENGYQIYIGGNGGTDVTVGKLLTTVETEDEVIQLCGALMQYYRETGIYAERTAPWLNRLGFDNVKEVLLDPERQQELFDRIMDAKKAIDGHGEPWSAIVENKDAQKIFEVEKV</sequence>
<dbReference type="Pfam" id="PF18267">
    <property type="entry name" value="Rubredoxin_C"/>
    <property type="match status" value="1"/>
</dbReference>
<comment type="cofactor">
    <cofactor evidence="3 17">
        <name>FAD</name>
        <dbReference type="ChEBI" id="CHEBI:57692"/>
    </cofactor>
</comment>
<dbReference type="PRINTS" id="PR00397">
    <property type="entry name" value="SIROHAEM"/>
</dbReference>
<keyword evidence="11 17" id="KW-0274">FAD</keyword>
<feature type="domain" description="Nitrite/sulphite reductase 4Fe-4S" evidence="18">
    <location>
        <begin position="624"/>
        <end position="759"/>
    </location>
</feature>
<dbReference type="NCBIfam" id="TIGR02374">
    <property type="entry name" value="nitri_red_nirB"/>
    <property type="match status" value="1"/>
</dbReference>
<evidence type="ECO:0000259" key="19">
    <source>
        <dbReference type="Pfam" id="PF03460"/>
    </source>
</evidence>
<dbReference type="SUPFAM" id="SSF51905">
    <property type="entry name" value="FAD/NAD(P)-binding domain"/>
    <property type="match status" value="2"/>
</dbReference>
<dbReference type="Gene3D" id="3.90.480.20">
    <property type="match status" value="1"/>
</dbReference>
<evidence type="ECO:0000256" key="6">
    <source>
        <dbReference type="ARBA" id="ARBA00022485"/>
    </source>
</evidence>
<dbReference type="SUPFAM" id="SSF55124">
    <property type="entry name" value="Nitrite/Sulfite reductase N-terminal domain-like"/>
    <property type="match status" value="1"/>
</dbReference>
<evidence type="ECO:0000256" key="17">
    <source>
        <dbReference type="PIRNR" id="PIRNR037149"/>
    </source>
</evidence>
<comment type="pathway">
    <text evidence="4">Nitrogen metabolism; nitrate reduction (assimilation).</text>
</comment>
<dbReference type="InterPro" id="IPR006067">
    <property type="entry name" value="NO2/SO3_Rdtase_4Fe4S_dom"/>
</dbReference>
<dbReference type="Pfam" id="PF07992">
    <property type="entry name" value="Pyr_redox_2"/>
    <property type="match status" value="1"/>
</dbReference>
<dbReference type="InterPro" id="IPR006066">
    <property type="entry name" value="NO2/SO3_Rdtase_FeS/sirohaem_BS"/>
</dbReference>
<dbReference type="PRINTS" id="PR00411">
    <property type="entry name" value="PNDRDTASEI"/>
</dbReference>
<evidence type="ECO:0000256" key="2">
    <source>
        <dbReference type="ARBA" id="ARBA00001966"/>
    </source>
</evidence>
<dbReference type="Gene3D" id="3.30.390.30">
    <property type="match status" value="1"/>
</dbReference>
<dbReference type="PANTHER" id="PTHR43809:SF1">
    <property type="entry name" value="NITRITE REDUCTASE (NADH) LARGE SUBUNIT"/>
    <property type="match status" value="1"/>
</dbReference>
<evidence type="ECO:0000313" key="24">
    <source>
        <dbReference type="Proteomes" id="UP000298482"/>
    </source>
</evidence>
<organism evidence="23 24">
    <name type="scientific">Staphylococcus croceilyticus</name>
    <dbReference type="NCBI Taxonomy" id="319942"/>
    <lineage>
        <taxon>Bacteria</taxon>
        <taxon>Bacillati</taxon>
        <taxon>Bacillota</taxon>
        <taxon>Bacilli</taxon>
        <taxon>Bacillales</taxon>
        <taxon>Staphylococcaceae</taxon>
        <taxon>Staphylococcus</taxon>
    </lineage>
</organism>
<dbReference type="SUPFAM" id="SSF56014">
    <property type="entry name" value="Nitrite and sulphite reductase 4Fe-4S domain-like"/>
    <property type="match status" value="1"/>
</dbReference>
<keyword evidence="13" id="KW-0408">Iron</keyword>
<dbReference type="InterPro" id="IPR023753">
    <property type="entry name" value="FAD/NAD-binding_dom"/>
</dbReference>
<dbReference type="InterPro" id="IPR036136">
    <property type="entry name" value="Nit/Sulf_reduc_fer-like_dom_sf"/>
</dbReference>
<comment type="cofactor">
    <cofactor evidence="2">
        <name>[4Fe-4S] cluster</name>
        <dbReference type="ChEBI" id="CHEBI:49883"/>
    </cofactor>
</comment>
<feature type="domain" description="BFD-like [2Fe-2S]-binding" evidence="20">
    <location>
        <begin position="479"/>
        <end position="529"/>
    </location>
</feature>